<accession>A0A420HND7</accession>
<evidence type="ECO:0000313" key="3">
    <source>
        <dbReference type="Proteomes" id="UP000285405"/>
    </source>
</evidence>
<evidence type="ECO:0008006" key="4">
    <source>
        <dbReference type="Google" id="ProtNLM"/>
    </source>
</evidence>
<gene>
    <name evidence="2" type="ORF">GcC1_179037</name>
</gene>
<dbReference type="OrthoDB" id="10403152at2759"/>
<feature type="non-terminal residue" evidence="2">
    <location>
        <position position="1"/>
    </location>
</feature>
<name>A0A420HND7_9PEZI</name>
<dbReference type="Proteomes" id="UP000285405">
    <property type="component" value="Unassembled WGS sequence"/>
</dbReference>
<feature type="region of interest" description="Disordered" evidence="1">
    <location>
        <begin position="1"/>
        <end position="31"/>
    </location>
</feature>
<feature type="compositionally biased region" description="Basic and acidic residues" evidence="1">
    <location>
        <begin position="1"/>
        <end position="14"/>
    </location>
</feature>
<dbReference type="AlphaFoldDB" id="A0A420HND7"/>
<comment type="caution">
    <text evidence="2">The sequence shown here is derived from an EMBL/GenBank/DDBJ whole genome shotgun (WGS) entry which is preliminary data.</text>
</comment>
<protein>
    <recommendedName>
        <fullName evidence="4">FAR1 domain-containing protein</fullName>
    </recommendedName>
</protein>
<proteinExistence type="predicted"/>
<reference evidence="2 3" key="1">
    <citation type="journal article" date="2018" name="BMC Genomics">
        <title>Comparative genome analyses reveal sequence features reflecting distinct modes of host-adaptation between dicot and monocot powdery mildew.</title>
        <authorList>
            <person name="Wu Y."/>
            <person name="Ma X."/>
            <person name="Pan Z."/>
            <person name="Kale S.D."/>
            <person name="Song Y."/>
            <person name="King H."/>
            <person name="Zhang Q."/>
            <person name="Presley C."/>
            <person name="Deng X."/>
            <person name="Wei C.I."/>
            <person name="Xiao S."/>
        </authorList>
    </citation>
    <scope>NUCLEOTIDE SEQUENCE [LARGE SCALE GENOMIC DNA]</scope>
    <source>
        <strain evidence="2">UCSC1</strain>
    </source>
</reference>
<evidence type="ECO:0000256" key="1">
    <source>
        <dbReference type="SAM" id="MobiDB-lite"/>
    </source>
</evidence>
<feature type="non-terminal residue" evidence="2">
    <location>
        <position position="128"/>
    </location>
</feature>
<sequence length="128" mass="14370">FIRCDKGGNLDKKGKNPSVHISKKLKSGSKKTGCSFSLLATQGKDGLWSVKVEIDQHNQPADTDEAASPLNRIKRPTKNELQDIHDRFENSDQPKSILLKHNYHSKATLMSRDIYNLKAAWNAQKLEG</sequence>
<organism evidence="2 3">
    <name type="scientific">Golovinomyces cichoracearum</name>
    <dbReference type="NCBI Taxonomy" id="62708"/>
    <lineage>
        <taxon>Eukaryota</taxon>
        <taxon>Fungi</taxon>
        <taxon>Dikarya</taxon>
        <taxon>Ascomycota</taxon>
        <taxon>Pezizomycotina</taxon>
        <taxon>Leotiomycetes</taxon>
        <taxon>Erysiphales</taxon>
        <taxon>Erysiphaceae</taxon>
        <taxon>Golovinomyces</taxon>
    </lineage>
</organism>
<dbReference type="EMBL" id="MCBR01017934">
    <property type="protein sequence ID" value="RKF58964.1"/>
    <property type="molecule type" value="Genomic_DNA"/>
</dbReference>
<evidence type="ECO:0000313" key="2">
    <source>
        <dbReference type="EMBL" id="RKF58964.1"/>
    </source>
</evidence>